<keyword evidence="4" id="KW-1185">Reference proteome</keyword>
<comment type="similarity">
    <text evidence="1">Belongs to the fatty acyl-CoA reductase family.</text>
</comment>
<comment type="catalytic activity">
    <reaction evidence="1">
        <text>a long-chain fatty acyl-CoA + 2 NADPH + 2 H(+) = a long-chain primary fatty alcohol + 2 NADP(+) + CoA</text>
        <dbReference type="Rhea" id="RHEA:52716"/>
        <dbReference type="ChEBI" id="CHEBI:15378"/>
        <dbReference type="ChEBI" id="CHEBI:57287"/>
        <dbReference type="ChEBI" id="CHEBI:57783"/>
        <dbReference type="ChEBI" id="CHEBI:58349"/>
        <dbReference type="ChEBI" id="CHEBI:77396"/>
        <dbReference type="ChEBI" id="CHEBI:83139"/>
        <dbReference type="EC" id="1.2.1.84"/>
    </reaction>
</comment>
<dbReference type="GO" id="GO:0102965">
    <property type="term" value="F:alcohol-forming long-chain fatty acyl-CoA reductase activity"/>
    <property type="evidence" value="ECO:0007669"/>
    <property type="project" value="UniProtKB-EC"/>
</dbReference>
<dbReference type="InterPro" id="IPR026055">
    <property type="entry name" value="FAR"/>
</dbReference>
<protein>
    <recommendedName>
        <fullName evidence="1">Fatty acyl-CoA reductase</fullName>
        <ecNumber evidence="1">1.2.1.84</ecNumber>
    </recommendedName>
</protein>
<dbReference type="InterPro" id="IPR013120">
    <property type="entry name" value="FAR_NAD-bd"/>
</dbReference>
<dbReference type="PANTHER" id="PTHR11011">
    <property type="entry name" value="MALE STERILITY PROTEIN 2-RELATED"/>
    <property type="match status" value="1"/>
</dbReference>
<dbReference type="EC" id="1.2.1.84" evidence="1"/>
<comment type="function">
    <text evidence="1">Catalyzes the reduction of fatty acyl-CoA to fatty alcohols.</text>
</comment>
<keyword evidence="1" id="KW-0444">Lipid biosynthesis</keyword>
<dbReference type="AlphaFoldDB" id="A0A8J2JT47"/>
<reference evidence="3" key="1">
    <citation type="submission" date="2021-06" db="EMBL/GenBank/DDBJ databases">
        <authorList>
            <person name="Hodson N. C."/>
            <person name="Mongue J. A."/>
            <person name="Jaron S. K."/>
        </authorList>
    </citation>
    <scope>NUCLEOTIDE SEQUENCE</scope>
</reference>
<keyword evidence="1" id="KW-0560">Oxidoreductase</keyword>
<name>A0A8J2JT47_9HEXA</name>
<dbReference type="GO" id="GO:0035336">
    <property type="term" value="P:long-chain fatty-acyl-CoA metabolic process"/>
    <property type="evidence" value="ECO:0007669"/>
    <property type="project" value="TreeGrafter"/>
</dbReference>
<sequence length="164" mass="18249">MVSENYISLSQFYANKTVFITGATGFVGKCIVEKLLRGCPEIERIYVLIRAKKSQSAEERLQVILQEKLFDKIRQCPNTEGLFQKVVAVDGDITLNGLGISLEEALILKSNVSIVFHSAANVKFNAGLKELLKSNTEGTKNVIEWSKKLEILKAFVYVSTAFSN</sequence>
<evidence type="ECO:0000256" key="1">
    <source>
        <dbReference type="RuleBase" id="RU363097"/>
    </source>
</evidence>
<dbReference type="Proteomes" id="UP000708208">
    <property type="component" value="Unassembled WGS sequence"/>
</dbReference>
<evidence type="ECO:0000313" key="3">
    <source>
        <dbReference type="EMBL" id="CAG7726863.1"/>
    </source>
</evidence>
<dbReference type="GO" id="GO:0005777">
    <property type="term" value="C:peroxisome"/>
    <property type="evidence" value="ECO:0007669"/>
    <property type="project" value="TreeGrafter"/>
</dbReference>
<comment type="caution">
    <text evidence="3">The sequence shown here is derived from an EMBL/GenBank/DDBJ whole genome shotgun (WGS) entry which is preliminary data.</text>
</comment>
<dbReference type="GO" id="GO:0080019">
    <property type="term" value="F:alcohol-forming very long-chain fatty acyl-CoA reductase activity"/>
    <property type="evidence" value="ECO:0007669"/>
    <property type="project" value="InterPro"/>
</dbReference>
<dbReference type="PANTHER" id="PTHR11011:SF45">
    <property type="entry name" value="FATTY ACYL-COA REDUCTASE CG8306-RELATED"/>
    <property type="match status" value="1"/>
</dbReference>
<feature type="domain" description="Thioester reductase (TE)" evidence="2">
    <location>
        <begin position="20"/>
        <end position="164"/>
    </location>
</feature>
<evidence type="ECO:0000313" key="4">
    <source>
        <dbReference type="Proteomes" id="UP000708208"/>
    </source>
</evidence>
<keyword evidence="1" id="KW-0521">NADP</keyword>
<dbReference type="Pfam" id="PF07993">
    <property type="entry name" value="NAD_binding_4"/>
    <property type="match status" value="1"/>
</dbReference>
<dbReference type="OrthoDB" id="429813at2759"/>
<proteinExistence type="inferred from homology"/>
<accession>A0A8J2JT47</accession>
<feature type="non-terminal residue" evidence="3">
    <location>
        <position position="1"/>
    </location>
</feature>
<evidence type="ECO:0000259" key="2">
    <source>
        <dbReference type="Pfam" id="PF07993"/>
    </source>
</evidence>
<gene>
    <name evidence="3" type="ORF">AFUS01_LOCUS15746</name>
</gene>
<dbReference type="EMBL" id="CAJVCH010140939">
    <property type="protein sequence ID" value="CAG7726863.1"/>
    <property type="molecule type" value="Genomic_DNA"/>
</dbReference>
<keyword evidence="1" id="KW-0443">Lipid metabolism</keyword>
<organism evidence="3 4">
    <name type="scientific">Allacma fusca</name>
    <dbReference type="NCBI Taxonomy" id="39272"/>
    <lineage>
        <taxon>Eukaryota</taxon>
        <taxon>Metazoa</taxon>
        <taxon>Ecdysozoa</taxon>
        <taxon>Arthropoda</taxon>
        <taxon>Hexapoda</taxon>
        <taxon>Collembola</taxon>
        <taxon>Symphypleona</taxon>
        <taxon>Sminthuridae</taxon>
        <taxon>Allacma</taxon>
    </lineage>
</organism>